<sequence length="303" mass="32430">MPDPNLPVPCPLHASEGMSNNTSPSQPGCLTLTSNDHQNEQERRQVDEVGKPGTGAVTSRAWPMQTSDSHHALAFPPHRTSPRNGVQVGRAAGQHQSVRALVPCWASREDIGSRHRNSRIKDDQVWARGEEGRDDDRRHTMGRHIQGEFVGPLPNDYRSQSREVGNETSEVLGNTPPVFEAELDDADERGALRAGDAHAGTCHELPEPGPRTNHDVSPDALGGRGLPVAADERSGGEVGTAVARVLPVPSPAAVTGGAAGPLGVGQEVEDISEKLRGEVRERFWELTRDGLWRLGARSGGLGG</sequence>
<keyword evidence="3" id="KW-1185">Reference proteome</keyword>
<protein>
    <submittedName>
        <fullName evidence="2">Uncharacterized protein</fullName>
    </submittedName>
</protein>
<dbReference type="EMBL" id="KZ995198">
    <property type="protein sequence ID" value="RKO91169.1"/>
    <property type="molecule type" value="Genomic_DNA"/>
</dbReference>
<reference evidence="3" key="1">
    <citation type="journal article" date="2018" name="Nat. Microbiol.">
        <title>Leveraging single-cell genomics to expand the fungal tree of life.</title>
        <authorList>
            <person name="Ahrendt S.R."/>
            <person name="Quandt C.A."/>
            <person name="Ciobanu D."/>
            <person name="Clum A."/>
            <person name="Salamov A."/>
            <person name="Andreopoulos B."/>
            <person name="Cheng J.F."/>
            <person name="Woyke T."/>
            <person name="Pelin A."/>
            <person name="Henrissat B."/>
            <person name="Reynolds N.K."/>
            <person name="Benny G.L."/>
            <person name="Smith M.E."/>
            <person name="James T.Y."/>
            <person name="Grigoriev I.V."/>
        </authorList>
    </citation>
    <scope>NUCLEOTIDE SEQUENCE [LARGE SCALE GENOMIC DNA]</scope>
</reference>
<organism evidence="2 3">
    <name type="scientific">Blyttiomyces helicus</name>
    <dbReference type="NCBI Taxonomy" id="388810"/>
    <lineage>
        <taxon>Eukaryota</taxon>
        <taxon>Fungi</taxon>
        <taxon>Fungi incertae sedis</taxon>
        <taxon>Chytridiomycota</taxon>
        <taxon>Chytridiomycota incertae sedis</taxon>
        <taxon>Chytridiomycetes</taxon>
        <taxon>Chytridiomycetes incertae sedis</taxon>
        <taxon>Blyttiomyces</taxon>
    </lineage>
</organism>
<feature type="region of interest" description="Disordered" evidence="1">
    <location>
        <begin position="1"/>
        <end position="60"/>
    </location>
</feature>
<gene>
    <name evidence="2" type="ORF">BDK51DRAFT_50459</name>
</gene>
<dbReference type="Proteomes" id="UP000269721">
    <property type="component" value="Unassembled WGS sequence"/>
</dbReference>
<feature type="compositionally biased region" description="Basic and acidic residues" evidence="1">
    <location>
        <begin position="37"/>
        <end position="50"/>
    </location>
</feature>
<feature type="compositionally biased region" description="Pro residues" evidence="1">
    <location>
        <begin position="1"/>
        <end position="10"/>
    </location>
</feature>
<evidence type="ECO:0000256" key="1">
    <source>
        <dbReference type="SAM" id="MobiDB-lite"/>
    </source>
</evidence>
<evidence type="ECO:0000313" key="2">
    <source>
        <dbReference type="EMBL" id="RKO91169.1"/>
    </source>
</evidence>
<dbReference type="AlphaFoldDB" id="A0A4P9WEL6"/>
<proteinExistence type="predicted"/>
<accession>A0A4P9WEL6</accession>
<evidence type="ECO:0000313" key="3">
    <source>
        <dbReference type="Proteomes" id="UP000269721"/>
    </source>
</evidence>
<name>A0A4P9WEL6_9FUNG</name>
<feature type="compositionally biased region" description="Polar residues" evidence="1">
    <location>
        <begin position="17"/>
        <end position="36"/>
    </location>
</feature>